<keyword evidence="7" id="KW-1185">Reference proteome</keyword>
<feature type="transmembrane region" description="Helical" evidence="4">
    <location>
        <begin position="12"/>
        <end position="31"/>
    </location>
</feature>
<dbReference type="SUPFAM" id="SSF46689">
    <property type="entry name" value="Homeodomain-like"/>
    <property type="match status" value="1"/>
</dbReference>
<feature type="transmembrane region" description="Helical" evidence="4">
    <location>
        <begin position="115"/>
        <end position="136"/>
    </location>
</feature>
<dbReference type="PANTHER" id="PTHR43280:SF29">
    <property type="entry name" value="ARAC-FAMILY TRANSCRIPTIONAL REGULATOR"/>
    <property type="match status" value="1"/>
</dbReference>
<evidence type="ECO:0000313" key="6">
    <source>
        <dbReference type="EMBL" id="PKD44237.1"/>
    </source>
</evidence>
<evidence type="ECO:0000256" key="3">
    <source>
        <dbReference type="ARBA" id="ARBA00023163"/>
    </source>
</evidence>
<keyword evidence="3" id="KW-0804">Transcription</keyword>
<evidence type="ECO:0000259" key="5">
    <source>
        <dbReference type="PROSITE" id="PS01124"/>
    </source>
</evidence>
<dbReference type="SMART" id="SM00342">
    <property type="entry name" value="HTH_ARAC"/>
    <property type="match status" value="1"/>
</dbReference>
<comment type="caution">
    <text evidence="6">The sequence shown here is derived from an EMBL/GenBank/DDBJ whole genome shotgun (WGS) entry which is preliminary data.</text>
</comment>
<dbReference type="GO" id="GO:0003700">
    <property type="term" value="F:DNA-binding transcription factor activity"/>
    <property type="evidence" value="ECO:0007669"/>
    <property type="project" value="InterPro"/>
</dbReference>
<keyword evidence="4" id="KW-0812">Transmembrane</keyword>
<gene>
    <name evidence="6" type="ORF">CWD77_01870</name>
</gene>
<dbReference type="Pfam" id="PF12833">
    <property type="entry name" value="HTH_18"/>
    <property type="match status" value="1"/>
</dbReference>
<proteinExistence type="predicted"/>
<keyword evidence="4" id="KW-0472">Membrane</keyword>
<dbReference type="InterPro" id="IPR009057">
    <property type="entry name" value="Homeodomain-like_sf"/>
</dbReference>
<dbReference type="Gene3D" id="1.10.10.60">
    <property type="entry name" value="Homeodomain-like"/>
    <property type="match status" value="2"/>
</dbReference>
<dbReference type="EMBL" id="PISP01000001">
    <property type="protein sequence ID" value="PKD44237.1"/>
    <property type="molecule type" value="Genomic_DNA"/>
</dbReference>
<keyword evidence="2" id="KW-0238">DNA-binding</keyword>
<dbReference type="PANTHER" id="PTHR43280">
    <property type="entry name" value="ARAC-FAMILY TRANSCRIPTIONAL REGULATOR"/>
    <property type="match status" value="1"/>
</dbReference>
<evidence type="ECO:0000256" key="2">
    <source>
        <dbReference type="ARBA" id="ARBA00023125"/>
    </source>
</evidence>
<evidence type="ECO:0000256" key="1">
    <source>
        <dbReference type="ARBA" id="ARBA00023015"/>
    </source>
</evidence>
<evidence type="ECO:0000256" key="4">
    <source>
        <dbReference type="SAM" id="Phobius"/>
    </source>
</evidence>
<feature type="transmembrane region" description="Helical" evidence="4">
    <location>
        <begin position="77"/>
        <end position="95"/>
    </location>
</feature>
<dbReference type="Proteomes" id="UP000233398">
    <property type="component" value="Unassembled WGS sequence"/>
</dbReference>
<keyword evidence="4" id="KW-1133">Transmembrane helix</keyword>
<dbReference type="OrthoDB" id="1096411at2"/>
<organism evidence="6 7">
    <name type="scientific">Rhodohalobacter barkolensis</name>
    <dbReference type="NCBI Taxonomy" id="2053187"/>
    <lineage>
        <taxon>Bacteria</taxon>
        <taxon>Pseudomonadati</taxon>
        <taxon>Balneolota</taxon>
        <taxon>Balneolia</taxon>
        <taxon>Balneolales</taxon>
        <taxon>Balneolaceae</taxon>
        <taxon>Rhodohalobacter</taxon>
    </lineage>
</organism>
<dbReference type="PROSITE" id="PS01124">
    <property type="entry name" value="HTH_ARAC_FAMILY_2"/>
    <property type="match status" value="1"/>
</dbReference>
<name>A0A2N0VJ75_9BACT</name>
<reference evidence="6 7" key="1">
    <citation type="submission" date="2017-11" db="EMBL/GenBank/DDBJ databases">
        <title>Rhodohalobacter 15182 sp. nov., isolated from a salt lake.</title>
        <authorList>
            <person name="Han S."/>
        </authorList>
    </citation>
    <scope>NUCLEOTIDE SEQUENCE [LARGE SCALE GENOMIC DNA]</scope>
    <source>
        <strain evidence="6 7">15182</strain>
    </source>
</reference>
<feature type="transmembrane region" description="Helical" evidence="4">
    <location>
        <begin position="46"/>
        <end position="65"/>
    </location>
</feature>
<dbReference type="AlphaFoldDB" id="A0A2N0VJ75"/>
<accession>A0A2N0VJ75</accession>
<keyword evidence="1" id="KW-0805">Transcription regulation</keyword>
<sequence>MSYAISKYQKTEWGLHLLFWVFIFTAVNVSWQQNWFDPSIRTNTPAPLAVLIFPFLFYAHAYWAIPTHLANQKWLSYGFSLLLIFVGPELLRLSYYALALNRPLETELFSRDSFLFGSLNIAWIAFIFSLVYRLFIDKVVVAHAEKPTTPKVEQGIGSTSVLSEKESQKLMDALALLMNEKQLFLNSDLKLGTLSDHIGIPEKKLSTLLNHNMSTSFSDYVNGYRVDYFLKEIDKGKLDHLSISGLMNECGFSSKATFYRAFKKVKGCTPTEWLKSQQ</sequence>
<dbReference type="RefSeq" id="WP_101071527.1">
    <property type="nucleotide sequence ID" value="NZ_PISP01000001.1"/>
</dbReference>
<protein>
    <recommendedName>
        <fullName evidence="5">HTH araC/xylS-type domain-containing protein</fullName>
    </recommendedName>
</protein>
<evidence type="ECO:0000313" key="7">
    <source>
        <dbReference type="Proteomes" id="UP000233398"/>
    </source>
</evidence>
<feature type="domain" description="HTH araC/xylS-type" evidence="5">
    <location>
        <begin position="168"/>
        <end position="276"/>
    </location>
</feature>
<dbReference type="GO" id="GO:0043565">
    <property type="term" value="F:sequence-specific DNA binding"/>
    <property type="evidence" value="ECO:0007669"/>
    <property type="project" value="InterPro"/>
</dbReference>
<dbReference type="InterPro" id="IPR018060">
    <property type="entry name" value="HTH_AraC"/>
</dbReference>